<protein>
    <submittedName>
        <fullName evidence="1">Uncharacterized protein</fullName>
    </submittedName>
</protein>
<evidence type="ECO:0000313" key="1">
    <source>
        <dbReference type="EMBL" id="DAF45003.1"/>
    </source>
</evidence>
<reference evidence="1" key="1">
    <citation type="journal article" date="2021" name="Proc. Natl. Acad. Sci. U.S.A.">
        <title>A Catalog of Tens of Thousands of Viruses from Human Metagenomes Reveals Hidden Associations with Chronic Diseases.</title>
        <authorList>
            <person name="Tisza M.J."/>
            <person name="Buck C.B."/>
        </authorList>
    </citation>
    <scope>NUCLEOTIDE SEQUENCE</scope>
    <source>
        <strain evidence="1">CtCIv11</strain>
    </source>
</reference>
<accession>A0A8S5S2F9</accession>
<organism evidence="1">
    <name type="scientific">Siphoviridae sp. ctCIv11</name>
    <dbReference type="NCBI Taxonomy" id="2827806"/>
    <lineage>
        <taxon>Viruses</taxon>
        <taxon>Duplodnaviria</taxon>
        <taxon>Heunggongvirae</taxon>
        <taxon>Uroviricota</taxon>
        <taxon>Caudoviricetes</taxon>
    </lineage>
</organism>
<sequence>MNKRQKKKLFKQTLIKVRKLHPHKDDVICFQPDLDWIDVETMCQFMNLYADNKVFGEAILAFVPADIKQLKHKKDAQIFIDKLQSIVNQMGE</sequence>
<dbReference type="EMBL" id="BK032513">
    <property type="protein sequence ID" value="DAF45003.1"/>
    <property type="molecule type" value="Genomic_DNA"/>
</dbReference>
<proteinExistence type="predicted"/>
<name>A0A8S5S2F9_9CAUD</name>